<dbReference type="Proteomes" id="UP000095281">
    <property type="component" value="Unplaced"/>
</dbReference>
<dbReference type="WBParaSite" id="MhA1_Contig373.frz3.gene1">
    <property type="protein sequence ID" value="MhA1_Contig373.frz3.gene1"/>
    <property type="gene ID" value="MhA1_Contig373.frz3.gene1"/>
</dbReference>
<feature type="transmembrane region" description="Helical" evidence="2">
    <location>
        <begin position="41"/>
        <end position="59"/>
    </location>
</feature>
<evidence type="ECO:0000313" key="4">
    <source>
        <dbReference type="WBParaSite" id="MhA1_Contig373.frz3.gene1"/>
    </source>
</evidence>
<organism evidence="3 4">
    <name type="scientific">Meloidogyne hapla</name>
    <name type="common">Root-knot nematode worm</name>
    <dbReference type="NCBI Taxonomy" id="6305"/>
    <lineage>
        <taxon>Eukaryota</taxon>
        <taxon>Metazoa</taxon>
        <taxon>Ecdysozoa</taxon>
        <taxon>Nematoda</taxon>
        <taxon>Chromadorea</taxon>
        <taxon>Rhabditida</taxon>
        <taxon>Tylenchina</taxon>
        <taxon>Tylenchomorpha</taxon>
        <taxon>Tylenchoidea</taxon>
        <taxon>Meloidogynidae</taxon>
        <taxon>Meloidogyninae</taxon>
        <taxon>Meloidogyne</taxon>
    </lineage>
</organism>
<feature type="region of interest" description="Disordered" evidence="1">
    <location>
        <begin position="1"/>
        <end position="21"/>
    </location>
</feature>
<sequence length="115" mass="12908">MPFISPQHRYTDSSDSSNSKPPVNLVPLGSAGCFSLQLHPFLNYLIFQKILLTLFIIHLTKLKHIFKKKAANSPLPPLLRPEKPREALALADPNFQGEEVTIQKTYGRPQGCLVE</sequence>
<keyword evidence="2" id="KW-0812">Transmembrane</keyword>
<name>A0A1I8BNH4_MELHA</name>
<reference evidence="4" key="1">
    <citation type="submission" date="2016-11" db="UniProtKB">
        <authorList>
            <consortium name="WormBaseParasite"/>
        </authorList>
    </citation>
    <scope>IDENTIFICATION</scope>
</reference>
<dbReference type="AlphaFoldDB" id="A0A1I8BNH4"/>
<evidence type="ECO:0000256" key="1">
    <source>
        <dbReference type="SAM" id="MobiDB-lite"/>
    </source>
</evidence>
<keyword evidence="3" id="KW-1185">Reference proteome</keyword>
<keyword evidence="2" id="KW-0472">Membrane</keyword>
<protein>
    <submittedName>
        <fullName evidence="4">Uncharacterized protein</fullName>
    </submittedName>
</protein>
<evidence type="ECO:0000313" key="3">
    <source>
        <dbReference type="Proteomes" id="UP000095281"/>
    </source>
</evidence>
<accession>A0A1I8BNH4</accession>
<evidence type="ECO:0000256" key="2">
    <source>
        <dbReference type="SAM" id="Phobius"/>
    </source>
</evidence>
<proteinExistence type="predicted"/>
<keyword evidence="2" id="KW-1133">Transmembrane helix</keyword>